<comment type="caution">
    <text evidence="2">The sequence shown here is derived from an EMBL/GenBank/DDBJ whole genome shotgun (WGS) entry which is preliminary data.</text>
</comment>
<dbReference type="Proteomes" id="UP000248132">
    <property type="component" value="Unassembled WGS sequence"/>
</dbReference>
<dbReference type="RefSeq" id="WP_110463291.1">
    <property type="nucleotide sequence ID" value="NZ_QKMR01000025.1"/>
</dbReference>
<keyword evidence="1" id="KW-0812">Transmembrane</keyword>
<dbReference type="EMBL" id="QKMR01000025">
    <property type="protein sequence ID" value="PYG85639.1"/>
    <property type="molecule type" value="Genomic_DNA"/>
</dbReference>
<evidence type="ECO:0000256" key="1">
    <source>
        <dbReference type="SAM" id="Phobius"/>
    </source>
</evidence>
<protein>
    <submittedName>
        <fullName evidence="2">Uncharacterized protein</fullName>
    </submittedName>
</protein>
<gene>
    <name evidence="2" type="ORF">LY28_03327</name>
</gene>
<evidence type="ECO:0000313" key="2">
    <source>
        <dbReference type="EMBL" id="PYG85639.1"/>
    </source>
</evidence>
<evidence type="ECO:0000313" key="3">
    <source>
        <dbReference type="Proteomes" id="UP000248132"/>
    </source>
</evidence>
<accession>A0A318XGS5</accession>
<name>A0A318XGS5_9FIRM</name>
<feature type="transmembrane region" description="Helical" evidence="1">
    <location>
        <begin position="12"/>
        <end position="35"/>
    </location>
</feature>
<organism evidence="2 3">
    <name type="scientific">Ruminiclostridium sufflavum DSM 19573</name>
    <dbReference type="NCBI Taxonomy" id="1121337"/>
    <lineage>
        <taxon>Bacteria</taxon>
        <taxon>Bacillati</taxon>
        <taxon>Bacillota</taxon>
        <taxon>Clostridia</taxon>
        <taxon>Eubacteriales</taxon>
        <taxon>Oscillospiraceae</taxon>
        <taxon>Ruminiclostridium</taxon>
    </lineage>
</organism>
<dbReference type="OrthoDB" id="1736103at2"/>
<dbReference type="AlphaFoldDB" id="A0A318XGS5"/>
<keyword evidence="1" id="KW-1133">Transmembrane helix</keyword>
<reference evidence="2 3" key="1">
    <citation type="submission" date="2018-06" db="EMBL/GenBank/DDBJ databases">
        <title>Genomic Encyclopedia of Type Strains, Phase I: the one thousand microbial genomes (KMG-I) project.</title>
        <authorList>
            <person name="Kyrpides N."/>
        </authorList>
    </citation>
    <scope>NUCLEOTIDE SEQUENCE [LARGE SCALE GENOMIC DNA]</scope>
    <source>
        <strain evidence="2 3">DSM 19573</strain>
    </source>
</reference>
<proteinExistence type="predicted"/>
<keyword evidence="3" id="KW-1185">Reference proteome</keyword>
<sequence>MRILKYLKKNNGSALTMVLFMLFLLSVVAIAVIALTGSELSMSVMTSDRSKAMLYAQAGAEKAAQIIDEKVAQAQEDARVKSAEKVQAEINKVKQIYMEDADGNKIYYIPKGTLFYNIIDNSDPDDLKIINQEELNNIYENEYKYQLDVQIRANINAAVFSSEAAVAGVNFTYSGFKLKDAEDDSKHLLDSNKYTPSTSVLITSSGEYRSPATGSAYTRNITAEFGLLTGKIPEQIGYMTKVRVNKLDDYPSILSDKALIAQKNIISVDGTAVITGDVTSCGTVPKTIVELQGEAKGKSIKKSIEMIDYSSDSYSFGGIMAGMTASNNNVYNVWDDPNLGMGIKESLGKEDMANILEIDLSTFFTKNHAGSFNITGDAGTLSYLHSLYSFNSEKSEIKVSGNAFARSAVVESQSNYSVTNLQNLFTYDDLRIDGNNSDVVIGGQLVGLNKNIDNIEDNLVIEDGESFPDKIKDIISSAVIVGGDSRLEVVGSVYVGGSSLYSNYYNSQGKFVSGMSIQKSDDRPAAAFEKSGNAEYNNSDTFYFYNNPNYSPIGSDSINFVPYRDPYGKDAYMMDGIKNGDIFDIARRAMHLKQIWDSWKNDVEYASYFNAGDIKITEGGVGKLEGFCYGGAAANDTFYGPYNGFTKNEGEFNNEIKNGMDIYVKIMDLFVDDETELNKPSFPTLPASPKKLKNLYDSVKEDVFASDSLYKLAGTDNFMFYGNENVVLTDESVGSTVMYPFAAAGQGGGIVYAKGDIYVKGGTHFKGTLIAEGNIVFFGGTNKMSYIEYDKSKIEDLIINGDSKIGRFFKCTASDVVMNDDNAVVKTINKKNVKYIKVISWKET</sequence>
<keyword evidence="1" id="KW-0472">Membrane</keyword>